<dbReference type="SUPFAM" id="SSF48613">
    <property type="entry name" value="Heme oxygenase-like"/>
    <property type="match status" value="1"/>
</dbReference>
<dbReference type="UniPathway" id="UPA00060"/>
<dbReference type="InterPro" id="IPR027574">
    <property type="entry name" value="Thiaminase_II"/>
</dbReference>
<dbReference type="EMBL" id="FOGI01000008">
    <property type="protein sequence ID" value="SES21792.1"/>
    <property type="molecule type" value="Genomic_DNA"/>
</dbReference>
<dbReference type="CDD" id="cd19365">
    <property type="entry name" value="TenA_C-like"/>
    <property type="match status" value="1"/>
</dbReference>
<dbReference type="Gene3D" id="1.20.910.10">
    <property type="entry name" value="Heme oxygenase-like"/>
    <property type="match status" value="1"/>
</dbReference>
<comment type="catalytic activity">
    <reaction evidence="2">
        <text>thiamine + H2O = 5-(2-hydroxyethyl)-4-methylthiazole + 4-amino-5-hydroxymethyl-2-methylpyrimidine + H(+)</text>
        <dbReference type="Rhea" id="RHEA:17509"/>
        <dbReference type="ChEBI" id="CHEBI:15377"/>
        <dbReference type="ChEBI" id="CHEBI:15378"/>
        <dbReference type="ChEBI" id="CHEBI:16892"/>
        <dbReference type="ChEBI" id="CHEBI:17957"/>
        <dbReference type="ChEBI" id="CHEBI:18385"/>
        <dbReference type="EC" id="3.5.99.2"/>
    </reaction>
</comment>
<dbReference type="InterPro" id="IPR016084">
    <property type="entry name" value="Haem_Oase-like_multi-hlx"/>
</dbReference>
<keyword evidence="2" id="KW-0784">Thiamine biosynthesis</keyword>
<evidence type="ECO:0000313" key="5">
    <source>
        <dbReference type="Proteomes" id="UP000199051"/>
    </source>
</evidence>
<dbReference type="AlphaFoldDB" id="A0A1H9VJL3"/>
<comment type="similarity">
    <text evidence="2">Belongs to the TenA family.</text>
</comment>
<keyword evidence="5" id="KW-1185">Reference proteome</keyword>
<dbReference type="InterPro" id="IPR004305">
    <property type="entry name" value="Thiaminase-2/PQQC"/>
</dbReference>
<evidence type="ECO:0000256" key="1">
    <source>
        <dbReference type="ARBA" id="ARBA00004948"/>
    </source>
</evidence>
<comment type="catalytic activity">
    <reaction evidence="2">
        <text>4-amino-5-aminomethyl-2-methylpyrimidine + H2O = 4-amino-5-hydroxymethyl-2-methylpyrimidine + NH4(+)</text>
        <dbReference type="Rhea" id="RHEA:31799"/>
        <dbReference type="ChEBI" id="CHEBI:15377"/>
        <dbReference type="ChEBI" id="CHEBI:16892"/>
        <dbReference type="ChEBI" id="CHEBI:28938"/>
        <dbReference type="ChEBI" id="CHEBI:63416"/>
        <dbReference type="EC" id="3.5.99.2"/>
    </reaction>
</comment>
<dbReference type="EC" id="3.5.99.2" evidence="2"/>
<dbReference type="PANTHER" id="PTHR43198">
    <property type="entry name" value="BIFUNCTIONAL TH2 PROTEIN"/>
    <property type="match status" value="1"/>
</dbReference>
<sequence>MTDGNQFKAALWSDIEHIYQAILAHPFITGLADGTLPRPAFQHFITQDAHYLRDYARVLTLCATKAAHEEDVAMFASHSAGAVAAEQELHAWLLAELGTTADDAADVPVMPTTLAYTSYLMASAYRGSYAEAVGAVLPCYWLYARVGTHLRAAGSPDPLYARWIEAYADPSFQDVTNEVLTAAARVAWESSAGMEILMRQRSLGAARYEYLFWDAAWRLEEWPV</sequence>
<dbReference type="STRING" id="155974.SAMN04487818_108411"/>
<keyword evidence="2" id="KW-0378">Hydrolase</keyword>
<dbReference type="GO" id="GO:0005829">
    <property type="term" value="C:cytosol"/>
    <property type="evidence" value="ECO:0007669"/>
    <property type="project" value="TreeGrafter"/>
</dbReference>
<feature type="domain" description="Thiaminase-2/PQQC" evidence="3">
    <location>
        <begin position="12"/>
        <end position="218"/>
    </location>
</feature>
<organism evidence="4 5">
    <name type="scientific">Actinokineospora terrae</name>
    <dbReference type="NCBI Taxonomy" id="155974"/>
    <lineage>
        <taxon>Bacteria</taxon>
        <taxon>Bacillati</taxon>
        <taxon>Actinomycetota</taxon>
        <taxon>Actinomycetes</taxon>
        <taxon>Pseudonocardiales</taxon>
        <taxon>Pseudonocardiaceae</taxon>
        <taxon>Actinokineospora</taxon>
    </lineage>
</organism>
<comment type="pathway">
    <text evidence="1 2">Cofactor biosynthesis; thiamine diphosphate biosynthesis.</text>
</comment>
<dbReference type="Proteomes" id="UP000199051">
    <property type="component" value="Unassembled WGS sequence"/>
</dbReference>
<evidence type="ECO:0000259" key="3">
    <source>
        <dbReference type="Pfam" id="PF03070"/>
    </source>
</evidence>
<dbReference type="Pfam" id="PF03070">
    <property type="entry name" value="TENA_THI-4"/>
    <property type="match status" value="1"/>
</dbReference>
<name>A0A1H9VJL3_9PSEU</name>
<proteinExistence type="inferred from homology"/>
<dbReference type="RefSeq" id="WP_092780996.1">
    <property type="nucleotide sequence ID" value="NZ_FOGI01000008.1"/>
</dbReference>
<accession>A0A1H9VJL3</accession>
<dbReference type="GO" id="GO:0009228">
    <property type="term" value="P:thiamine biosynthetic process"/>
    <property type="evidence" value="ECO:0007669"/>
    <property type="project" value="UniProtKB-KW"/>
</dbReference>
<dbReference type="NCBIfam" id="TIGR04306">
    <property type="entry name" value="salvage_TenA"/>
    <property type="match status" value="1"/>
</dbReference>
<gene>
    <name evidence="4" type="ORF">SAMN04487818_108411</name>
</gene>
<comment type="function">
    <text evidence="2">Catalyzes an amino-pyrimidine hydrolysis reaction at the C5' of the pyrimidine moiety of thiamine compounds, a reaction that is part of a thiamine salvage pathway.</text>
</comment>
<dbReference type="PANTHER" id="PTHR43198:SF2">
    <property type="entry name" value="SI:CH1073-67J19.1-RELATED"/>
    <property type="match status" value="1"/>
</dbReference>
<evidence type="ECO:0000256" key="2">
    <source>
        <dbReference type="RuleBase" id="RU363093"/>
    </source>
</evidence>
<evidence type="ECO:0000313" key="4">
    <source>
        <dbReference type="EMBL" id="SES21792.1"/>
    </source>
</evidence>
<reference evidence="5" key="1">
    <citation type="submission" date="2016-10" db="EMBL/GenBank/DDBJ databases">
        <authorList>
            <person name="Varghese N."/>
            <person name="Submissions S."/>
        </authorList>
    </citation>
    <scope>NUCLEOTIDE SEQUENCE [LARGE SCALE GENOMIC DNA]</scope>
    <source>
        <strain evidence="5">DSM 44260</strain>
    </source>
</reference>
<dbReference type="GO" id="GO:0009229">
    <property type="term" value="P:thiamine diphosphate biosynthetic process"/>
    <property type="evidence" value="ECO:0007669"/>
    <property type="project" value="UniProtKB-UniPathway"/>
</dbReference>
<dbReference type="GO" id="GO:0050334">
    <property type="term" value="F:thiaminase activity"/>
    <property type="evidence" value="ECO:0007669"/>
    <property type="project" value="UniProtKB-EC"/>
</dbReference>
<protein>
    <recommendedName>
        <fullName evidence="2">Aminopyrimidine aminohydrolase</fullName>
        <ecNumber evidence="2">3.5.99.2</ecNumber>
    </recommendedName>
</protein>
<dbReference type="InterPro" id="IPR050967">
    <property type="entry name" value="Thiamine_Salvage_TenA"/>
</dbReference>